<keyword evidence="2" id="KW-0472">Membrane</keyword>
<dbReference type="InterPro" id="IPR055354">
    <property type="entry name" value="DUF7507"/>
</dbReference>
<sequence>MLTLVGLTGLVTTPPGQAQPPGDVLVDETFTGATAPDFDAVGTACLSGAPASATPPPAGSHPVGGCPEVPDAPVPQPPTDAADLGYLQLTDASRDQAGAVLSRTPIPSGQGVEISFEQWQYGSTSAPPIGGAGGADGISFFLVDGAAELDAPGAFGGSLGYAQKQPDDVPTNPFLPGVNHGYLGIGLDVLGNYFGDWERRGEGCETRSPAGTAFHVPAPGSNMVTVRGPGNGTIGYCFLTATTSNFSTTGPWPSTLPGLLRGPLATLPASPTPATADQLLEPSRRTVTVRITPAPNPEVTVDVDFNDGDGAQRVLAFDAPTPVPDTYKLGFGGSTGLWTDVHLIRKLRVTSIDPLPALNLVKQVRVDPPLPAVLGVGDEVTYQYTVTNSGNTPLTDVTVTDSKLSDVTCAATTLEPNQTTVCTGTYVITEEDVINGEVTNVAVATGTGPDGPVDSPPSTVTVPIGGETGLALTKEVDDAGPYEPGETASYTYTVTNLGDGPVSDVEILDDRLTDVVCESTELTPAGTDGDSTTCTATYLVEEGDVEAGTVTNRAVALGNGGALRSDEAEATIEVVGPTPPTTTTTSPTTTTTSPTTTTTTSPSTSPSTTHPTSSSPAPRPKPTGLAQTGASVGTLAIAGLLLLVAGLTTVVTTRARRR</sequence>
<dbReference type="Proteomes" id="UP000185696">
    <property type="component" value="Unassembled WGS sequence"/>
</dbReference>
<feature type="compositionally biased region" description="Low complexity" evidence="1">
    <location>
        <begin position="581"/>
        <end position="616"/>
    </location>
</feature>
<comment type="caution">
    <text evidence="4">The sequence shown here is derived from an EMBL/GenBank/DDBJ whole genome shotgun (WGS) entry which is preliminary data.</text>
</comment>
<dbReference type="AlphaFoldDB" id="A0A7Z0WG10"/>
<feature type="domain" description="DUF7507" evidence="3">
    <location>
        <begin position="469"/>
        <end position="559"/>
    </location>
</feature>
<feature type="domain" description="DUF7507" evidence="3">
    <location>
        <begin position="356"/>
        <end position="452"/>
    </location>
</feature>
<feature type="transmembrane region" description="Helical" evidence="2">
    <location>
        <begin position="629"/>
        <end position="651"/>
    </location>
</feature>
<keyword evidence="2" id="KW-0812">Transmembrane</keyword>
<dbReference type="InterPro" id="IPR047589">
    <property type="entry name" value="DUF11_rpt"/>
</dbReference>
<reference evidence="4 5" key="1">
    <citation type="submission" date="2016-12" db="EMBL/GenBank/DDBJ databases">
        <title>The draft genome sequence of Actinophytocola xinjiangensis.</title>
        <authorList>
            <person name="Wang W."/>
            <person name="Yuan L."/>
        </authorList>
    </citation>
    <scope>NUCLEOTIDE SEQUENCE [LARGE SCALE GENOMIC DNA]</scope>
    <source>
        <strain evidence="4 5">CGMCC 4.4663</strain>
    </source>
</reference>
<keyword evidence="2" id="KW-1133">Transmembrane helix</keyword>
<protein>
    <recommendedName>
        <fullName evidence="3">DUF7507 domain-containing protein</fullName>
    </recommendedName>
</protein>
<evidence type="ECO:0000313" key="4">
    <source>
        <dbReference type="EMBL" id="OLF06350.1"/>
    </source>
</evidence>
<gene>
    <name evidence="4" type="ORF">BLA60_32470</name>
</gene>
<organism evidence="4 5">
    <name type="scientific">Actinophytocola xinjiangensis</name>
    <dbReference type="NCBI Taxonomy" id="485602"/>
    <lineage>
        <taxon>Bacteria</taxon>
        <taxon>Bacillati</taxon>
        <taxon>Actinomycetota</taxon>
        <taxon>Actinomycetes</taxon>
        <taxon>Pseudonocardiales</taxon>
        <taxon>Pseudonocardiaceae</taxon>
    </lineage>
</organism>
<evidence type="ECO:0000256" key="1">
    <source>
        <dbReference type="SAM" id="MobiDB-lite"/>
    </source>
</evidence>
<dbReference type="NCBIfam" id="TIGR01451">
    <property type="entry name" value="B_ant_repeat"/>
    <property type="match status" value="1"/>
</dbReference>
<dbReference type="Pfam" id="PF24346">
    <property type="entry name" value="DUF7507"/>
    <property type="match status" value="2"/>
</dbReference>
<dbReference type="EMBL" id="MSIF01000022">
    <property type="protein sequence ID" value="OLF06350.1"/>
    <property type="molecule type" value="Genomic_DNA"/>
</dbReference>
<dbReference type="InterPro" id="IPR013320">
    <property type="entry name" value="ConA-like_dom_sf"/>
</dbReference>
<proteinExistence type="predicted"/>
<dbReference type="Gene3D" id="2.60.120.200">
    <property type="match status" value="1"/>
</dbReference>
<dbReference type="SUPFAM" id="SSF49899">
    <property type="entry name" value="Concanavalin A-like lectins/glucanases"/>
    <property type="match status" value="1"/>
</dbReference>
<dbReference type="PANTHER" id="PTHR48125">
    <property type="entry name" value="LP07818P1"/>
    <property type="match status" value="1"/>
</dbReference>
<evidence type="ECO:0000256" key="2">
    <source>
        <dbReference type="SAM" id="Phobius"/>
    </source>
</evidence>
<feature type="region of interest" description="Disordered" evidence="1">
    <location>
        <begin position="570"/>
        <end position="627"/>
    </location>
</feature>
<name>A0A7Z0WG10_9PSEU</name>
<evidence type="ECO:0000313" key="5">
    <source>
        <dbReference type="Proteomes" id="UP000185696"/>
    </source>
</evidence>
<feature type="region of interest" description="Disordered" evidence="1">
    <location>
        <begin position="50"/>
        <end position="79"/>
    </location>
</feature>
<accession>A0A7Z0WG10</accession>
<evidence type="ECO:0000259" key="3">
    <source>
        <dbReference type="Pfam" id="PF24346"/>
    </source>
</evidence>
<dbReference type="PANTHER" id="PTHR48125:SF10">
    <property type="entry name" value="OS12G0136300 PROTEIN"/>
    <property type="match status" value="1"/>
</dbReference>
<keyword evidence="5" id="KW-1185">Reference proteome</keyword>